<evidence type="ECO:0000256" key="2">
    <source>
        <dbReference type="ARBA" id="ARBA00006844"/>
    </source>
</evidence>
<dbReference type="PANTHER" id="PTHR11913">
    <property type="entry name" value="COFILIN-RELATED"/>
    <property type="match status" value="1"/>
</dbReference>
<dbReference type="Gene3D" id="3.40.20.10">
    <property type="entry name" value="Severin"/>
    <property type="match status" value="1"/>
</dbReference>
<dbReference type="EMBL" id="ML013063">
    <property type="protein sequence ID" value="RKO95095.1"/>
    <property type="molecule type" value="Genomic_DNA"/>
</dbReference>
<evidence type="ECO:0000313" key="8">
    <source>
        <dbReference type="Proteomes" id="UP000268535"/>
    </source>
</evidence>
<dbReference type="InterPro" id="IPR002108">
    <property type="entry name" value="ADF-H"/>
</dbReference>
<evidence type="ECO:0000256" key="5">
    <source>
        <dbReference type="ARBA" id="ARBA00032427"/>
    </source>
</evidence>
<dbReference type="InterPro" id="IPR029006">
    <property type="entry name" value="ADF-H/Gelsolin-like_dom_sf"/>
</dbReference>
<comment type="subcellular location">
    <subcellularLocation>
        <location evidence="1">Nucleus matrix</location>
    </subcellularLocation>
</comment>
<dbReference type="AlphaFoldDB" id="A0A4P9WRU2"/>
<dbReference type="GO" id="GO:0016363">
    <property type="term" value="C:nuclear matrix"/>
    <property type="evidence" value="ECO:0007669"/>
    <property type="project" value="UniProtKB-SubCell"/>
</dbReference>
<reference evidence="8" key="1">
    <citation type="journal article" date="2018" name="Nat. Microbiol.">
        <title>Leveraging single-cell genomics to expand the fungal tree of life.</title>
        <authorList>
            <person name="Ahrendt S.R."/>
            <person name="Quandt C.A."/>
            <person name="Ciobanu D."/>
            <person name="Clum A."/>
            <person name="Salamov A."/>
            <person name="Andreopoulos B."/>
            <person name="Cheng J.F."/>
            <person name="Woyke T."/>
            <person name="Pelin A."/>
            <person name="Henrissat B."/>
            <person name="Reynolds N.K."/>
            <person name="Benny G.L."/>
            <person name="Smith M.E."/>
            <person name="James T.Y."/>
            <person name="Grigoriev I.V."/>
        </authorList>
    </citation>
    <scope>NUCLEOTIDE SEQUENCE [LARGE SCALE GENOMIC DNA]</scope>
    <source>
        <strain evidence="8">ATCC 52028</strain>
    </source>
</reference>
<dbReference type="GO" id="GO:0003779">
    <property type="term" value="F:actin binding"/>
    <property type="evidence" value="ECO:0007669"/>
    <property type="project" value="UniProtKB-KW"/>
</dbReference>
<evidence type="ECO:0000259" key="6">
    <source>
        <dbReference type="PROSITE" id="PS51263"/>
    </source>
</evidence>
<proteinExistence type="inferred from homology"/>
<keyword evidence="4" id="KW-0009">Actin-binding</keyword>
<protein>
    <recommendedName>
        <fullName evidence="3">Cofilin</fullName>
    </recommendedName>
    <alternativeName>
        <fullName evidence="5">Actin-depolymerizing factor 1</fullName>
    </alternativeName>
</protein>
<comment type="similarity">
    <text evidence="2">Belongs to the actin-binding proteins ADF family.</text>
</comment>
<dbReference type="GO" id="GO:0030042">
    <property type="term" value="P:actin filament depolymerization"/>
    <property type="evidence" value="ECO:0007669"/>
    <property type="project" value="InterPro"/>
</dbReference>
<evidence type="ECO:0000313" key="7">
    <source>
        <dbReference type="EMBL" id="RKO95095.1"/>
    </source>
</evidence>
<dbReference type="Pfam" id="PF00241">
    <property type="entry name" value="Cofilin_ADF"/>
    <property type="match status" value="1"/>
</dbReference>
<dbReference type="InterPro" id="IPR017904">
    <property type="entry name" value="ADF/Cofilin"/>
</dbReference>
<evidence type="ECO:0000256" key="4">
    <source>
        <dbReference type="ARBA" id="ARBA00023203"/>
    </source>
</evidence>
<organism evidence="7 8">
    <name type="scientific">Caulochytrium protostelioides</name>
    <dbReference type="NCBI Taxonomy" id="1555241"/>
    <lineage>
        <taxon>Eukaryota</taxon>
        <taxon>Fungi</taxon>
        <taxon>Fungi incertae sedis</taxon>
        <taxon>Chytridiomycota</taxon>
        <taxon>Chytridiomycota incertae sedis</taxon>
        <taxon>Chytridiomycetes</taxon>
        <taxon>Caulochytriales</taxon>
        <taxon>Caulochytriaceae</taxon>
        <taxon>Caulochytrium</taxon>
    </lineage>
</organism>
<accession>A0A4P9WRU2</accession>
<dbReference type="GO" id="GO:0015629">
    <property type="term" value="C:actin cytoskeleton"/>
    <property type="evidence" value="ECO:0007669"/>
    <property type="project" value="InterPro"/>
</dbReference>
<feature type="domain" description="ADF-H" evidence="6">
    <location>
        <begin position="3"/>
        <end position="74"/>
    </location>
</feature>
<gene>
    <name evidence="7" type="ORF">CAUPRSCDRAFT_885</name>
</gene>
<name>A0A4P9WRU2_9FUNG</name>
<dbReference type="Proteomes" id="UP000268535">
    <property type="component" value="Unassembled WGS sequence"/>
</dbReference>
<dbReference type="SUPFAM" id="SSF55753">
    <property type="entry name" value="Actin depolymerizing proteins"/>
    <property type="match status" value="1"/>
</dbReference>
<sequence length="74" mass="8329">MQSSGVTVQDDAVKAYNDLKIGKKYKFLIYKLTSDLKEIQVASSVEQGTYDDFVASLPANECRYGVFDFEYETG</sequence>
<dbReference type="PROSITE" id="PS51263">
    <property type="entry name" value="ADF_H"/>
    <property type="match status" value="1"/>
</dbReference>
<evidence type="ECO:0000256" key="3">
    <source>
        <dbReference type="ARBA" id="ARBA00015630"/>
    </source>
</evidence>
<evidence type="ECO:0000256" key="1">
    <source>
        <dbReference type="ARBA" id="ARBA00004109"/>
    </source>
</evidence>
<feature type="non-terminal residue" evidence="7">
    <location>
        <position position="74"/>
    </location>
</feature>